<dbReference type="SUPFAM" id="SSF46785">
    <property type="entry name" value="Winged helix' DNA-binding domain"/>
    <property type="match status" value="1"/>
</dbReference>
<protein>
    <submittedName>
        <fullName evidence="1">Putative MarR family transcriptional regulator</fullName>
    </submittedName>
</protein>
<dbReference type="eggNOG" id="COG1846">
    <property type="taxonomic scope" value="Bacteria"/>
</dbReference>
<comment type="caution">
    <text evidence="1">The sequence shown here is derived from an EMBL/GenBank/DDBJ whole genome shotgun (WGS) entry which is preliminary data.</text>
</comment>
<evidence type="ECO:0000313" key="1">
    <source>
        <dbReference type="EMBL" id="GAB18459.1"/>
    </source>
</evidence>
<gene>
    <name evidence="1" type="ORF">GOEFS_054_00730</name>
</gene>
<dbReference type="InterPro" id="IPR036390">
    <property type="entry name" value="WH_DNA-bd_sf"/>
</dbReference>
<reference evidence="1 2" key="1">
    <citation type="submission" date="2011-12" db="EMBL/GenBank/DDBJ databases">
        <title>Whole genome shotgun sequence of Gordonia effusa NBRC 100432.</title>
        <authorList>
            <person name="Yoshida I."/>
            <person name="Takarada H."/>
            <person name="Hosoyama A."/>
            <person name="Tsuchikane K."/>
            <person name="Katsumata H."/>
            <person name="Yamazaki S."/>
            <person name="Fujita N."/>
        </authorList>
    </citation>
    <scope>NUCLEOTIDE SEQUENCE [LARGE SCALE GENOMIC DNA]</scope>
    <source>
        <strain evidence="1 2">NBRC 100432</strain>
    </source>
</reference>
<dbReference type="EMBL" id="BAEH01000054">
    <property type="protein sequence ID" value="GAB18459.1"/>
    <property type="molecule type" value="Genomic_DNA"/>
</dbReference>
<dbReference type="RefSeq" id="WP_007317796.1">
    <property type="nucleotide sequence ID" value="NZ_BAEH01000054.1"/>
</dbReference>
<dbReference type="Proteomes" id="UP000035034">
    <property type="component" value="Unassembled WGS sequence"/>
</dbReference>
<accession>H0R058</accession>
<evidence type="ECO:0000313" key="2">
    <source>
        <dbReference type="Proteomes" id="UP000035034"/>
    </source>
</evidence>
<dbReference type="InterPro" id="IPR036388">
    <property type="entry name" value="WH-like_DNA-bd_sf"/>
</dbReference>
<dbReference type="OrthoDB" id="3213352at2"/>
<organism evidence="1 2">
    <name type="scientific">Gordonia effusa NBRC 100432</name>
    <dbReference type="NCBI Taxonomy" id="1077974"/>
    <lineage>
        <taxon>Bacteria</taxon>
        <taxon>Bacillati</taxon>
        <taxon>Actinomycetota</taxon>
        <taxon>Actinomycetes</taxon>
        <taxon>Mycobacteriales</taxon>
        <taxon>Gordoniaceae</taxon>
        <taxon>Gordonia</taxon>
    </lineage>
</organism>
<name>H0R058_9ACTN</name>
<dbReference type="AlphaFoldDB" id="H0R058"/>
<proteinExistence type="predicted"/>
<dbReference type="Gene3D" id="1.10.10.10">
    <property type="entry name" value="Winged helix-like DNA-binding domain superfamily/Winged helix DNA-binding domain"/>
    <property type="match status" value="1"/>
</dbReference>
<keyword evidence="2" id="KW-1185">Reference proteome</keyword>
<sequence>MPVVDEADVWPSPLYADIVAEFRRLARRKTSQYVGAQLDGSAFAILLTLSDGRARTLRELSVELELEQSTINRQVNAAIKHGFLERFEVAGQVSRLIRPTTAGQQAFHHDGMLRVDRLNRVFGDLSPGTPQALLTELRAYNDAYDRAVDDDTE</sequence>
<dbReference type="STRING" id="1077974.GOEFS_054_00730"/>